<dbReference type="RefSeq" id="WP_003647111.1">
    <property type="nucleotide sequence ID" value="NZ_BEXJ01000001.1"/>
</dbReference>
<evidence type="ECO:0000313" key="6">
    <source>
        <dbReference type="EMBL" id="TQW15884.1"/>
    </source>
</evidence>
<dbReference type="SUPFAM" id="SSF55811">
    <property type="entry name" value="Nudix"/>
    <property type="match status" value="1"/>
</dbReference>
<dbReference type="STRING" id="324831.LGAS_1194"/>
<organism evidence="5 9">
    <name type="scientific">Lactobacillus gasseri</name>
    <dbReference type="NCBI Taxonomy" id="1596"/>
    <lineage>
        <taxon>Bacteria</taxon>
        <taxon>Bacillati</taxon>
        <taxon>Bacillota</taxon>
        <taxon>Bacilli</taxon>
        <taxon>Lactobacillales</taxon>
        <taxon>Lactobacillaceae</taxon>
        <taxon>Lactobacillus</taxon>
    </lineage>
</organism>
<dbReference type="EMBL" id="SRMD01000048">
    <property type="protein sequence ID" value="TQW15884.1"/>
    <property type="molecule type" value="Genomic_DNA"/>
</dbReference>
<comment type="caution">
    <text evidence="5">The sequence shown here is derived from an EMBL/GenBank/DDBJ whole genome shotgun (WGS) entry which is preliminary data.</text>
</comment>
<dbReference type="Pfam" id="PF00293">
    <property type="entry name" value="NUDIX"/>
    <property type="match status" value="1"/>
</dbReference>
<dbReference type="EMBL" id="BEXJ01000001">
    <property type="protein sequence ID" value="GBA95878.1"/>
    <property type="molecule type" value="Genomic_DNA"/>
</dbReference>
<evidence type="ECO:0000256" key="2">
    <source>
        <dbReference type="ARBA" id="ARBA00022801"/>
    </source>
</evidence>
<evidence type="ECO:0000256" key="1">
    <source>
        <dbReference type="ARBA" id="ARBA00001946"/>
    </source>
</evidence>
<dbReference type="Proteomes" id="UP000316012">
    <property type="component" value="Unassembled WGS sequence"/>
</dbReference>
<reference evidence="5 9" key="3">
    <citation type="submission" date="2019-09" db="EMBL/GenBank/DDBJ databases">
        <title>Investigation of probiotic properties of different lactic acid bacteria.</title>
        <authorList>
            <person name="Jaomanjaka F."/>
            <person name="Blanc P."/>
        </authorList>
    </citation>
    <scope>NUCLEOTIDE SEQUENCE [LARGE SCALE GENOMIC DNA]</scope>
    <source>
        <strain evidence="5 9">BIO6369</strain>
    </source>
</reference>
<dbReference type="InterPro" id="IPR000086">
    <property type="entry name" value="NUDIX_hydrolase_dom"/>
</dbReference>
<dbReference type="OMA" id="DYQVHPG"/>
<accession>A0A133PAE8</accession>
<reference evidence="6 8" key="2">
    <citation type="submission" date="2019-04" db="EMBL/GenBank/DDBJ databases">
        <title>Lactobacillus gasseri 7171 assembly.</title>
        <authorList>
            <person name="Joris B.R."/>
            <person name="Giguere D."/>
        </authorList>
    </citation>
    <scope>NUCLEOTIDE SEQUENCE [LARGE SCALE GENOMIC DNA]</scope>
    <source>
        <strain evidence="6 8">7171</strain>
    </source>
</reference>
<dbReference type="InterPro" id="IPR015797">
    <property type="entry name" value="NUDIX_hydrolase-like_dom_sf"/>
</dbReference>
<sequence length="187" mass="21455">MNLRETEISNKPVFEGRLIDLNVETISLPNGKTATREIVKHPDASAAIAINDEKKMLLVKQWREPIKQLTLEIPAGLIDETDASPLDAMKRELNEEGGYKAEYWEKVSEFYTSVGFCDEKIHLFYCDTLSKIEHKRPLDEDEFLTQEWYSLPELKQLIASGKIMDAKTVMAITFWENMILTGNQSND</sequence>
<proteinExistence type="predicted"/>
<dbReference type="EMBL" id="WBOA01000001">
    <property type="protein sequence ID" value="KAB1951262.1"/>
    <property type="molecule type" value="Genomic_DNA"/>
</dbReference>
<evidence type="ECO:0000313" key="8">
    <source>
        <dbReference type="Proteomes" id="UP000316012"/>
    </source>
</evidence>
<dbReference type="PROSITE" id="PS51462">
    <property type="entry name" value="NUDIX"/>
    <property type="match status" value="1"/>
</dbReference>
<dbReference type="OrthoDB" id="9806150at2"/>
<dbReference type="PANTHER" id="PTHR11839">
    <property type="entry name" value="UDP/ADP-SUGAR PYROPHOSPHATASE"/>
    <property type="match status" value="1"/>
</dbReference>
<evidence type="ECO:0000313" key="4">
    <source>
        <dbReference type="EMBL" id="GBA95878.1"/>
    </source>
</evidence>
<dbReference type="Gene3D" id="3.90.79.10">
    <property type="entry name" value="Nucleoside Triphosphate Pyrophosphohydrolase"/>
    <property type="match status" value="1"/>
</dbReference>
<evidence type="ECO:0000313" key="9">
    <source>
        <dbReference type="Proteomes" id="UP000460112"/>
    </source>
</evidence>
<dbReference type="EC" id="3.6.1.13" evidence="6"/>
<keyword evidence="8" id="KW-1185">Reference proteome</keyword>
<dbReference type="GO" id="GO:0006753">
    <property type="term" value="P:nucleoside phosphate metabolic process"/>
    <property type="evidence" value="ECO:0007669"/>
    <property type="project" value="TreeGrafter"/>
</dbReference>
<dbReference type="CDD" id="cd03424">
    <property type="entry name" value="NUDIX_ADPRase_Nudt5_UGPPase_Nudt14"/>
    <property type="match status" value="1"/>
</dbReference>
<dbReference type="GO" id="GO:0047631">
    <property type="term" value="F:ADP-ribose diphosphatase activity"/>
    <property type="evidence" value="ECO:0007669"/>
    <property type="project" value="UniProtKB-EC"/>
</dbReference>
<dbReference type="Proteomes" id="UP000250668">
    <property type="component" value="Unassembled WGS sequence"/>
</dbReference>
<reference evidence="4 7" key="1">
    <citation type="journal article" date="2018" name="Int. J. Syst. Evol. Microbiol.">
        <title>Lactobacillus paragasseri sp. nov., a sister taxon of Lactobacillus gasseri, based on whole-genome sequence analyses.</title>
        <authorList>
            <person name="Tanizawa Y."/>
            <person name="Tada I."/>
            <person name="Kobayashi H."/>
            <person name="Endo A."/>
            <person name="Maeno S."/>
            <person name="Toyoda A."/>
            <person name="Arita M."/>
            <person name="Nakamura Y."/>
            <person name="Sakamoto M."/>
            <person name="Ohkuma M."/>
            <person name="Tohno M."/>
        </authorList>
    </citation>
    <scope>NUCLEOTIDE SEQUENCE [LARGE SCALE GENOMIC DNA]</scope>
    <source>
        <strain evidence="4 7">JCM 1025</strain>
    </source>
</reference>
<evidence type="ECO:0000313" key="7">
    <source>
        <dbReference type="Proteomes" id="UP000250668"/>
    </source>
</evidence>
<evidence type="ECO:0000259" key="3">
    <source>
        <dbReference type="PROSITE" id="PS51462"/>
    </source>
</evidence>
<feature type="domain" description="Nudix hydrolase" evidence="3">
    <location>
        <begin position="39"/>
        <end position="171"/>
    </location>
</feature>
<dbReference type="GO" id="GO:0005829">
    <property type="term" value="C:cytosol"/>
    <property type="evidence" value="ECO:0007669"/>
    <property type="project" value="TreeGrafter"/>
</dbReference>
<dbReference type="AlphaFoldDB" id="A0A133PAE8"/>
<dbReference type="eggNOG" id="COG0494">
    <property type="taxonomic scope" value="Bacteria"/>
</dbReference>
<protein>
    <submittedName>
        <fullName evidence="4">ADP-ribose pyrophosphatase</fullName>
        <ecNumber evidence="6">3.6.1.13</ecNumber>
    </submittedName>
    <submittedName>
        <fullName evidence="5">NUDIX hydrolase</fullName>
    </submittedName>
</protein>
<evidence type="ECO:0000313" key="5">
    <source>
        <dbReference type="EMBL" id="KAB1951262.1"/>
    </source>
</evidence>
<keyword evidence="2 5" id="KW-0378">Hydrolase</keyword>
<comment type="cofactor">
    <cofactor evidence="1">
        <name>Mg(2+)</name>
        <dbReference type="ChEBI" id="CHEBI:18420"/>
    </cofactor>
</comment>
<name>A0A133PAE8_LACGS</name>
<dbReference type="GO" id="GO:0019693">
    <property type="term" value="P:ribose phosphate metabolic process"/>
    <property type="evidence" value="ECO:0007669"/>
    <property type="project" value="TreeGrafter"/>
</dbReference>
<gene>
    <name evidence="6" type="primary">nudF</name>
    <name evidence="5" type="ORF">F8244_01835</name>
    <name evidence="6" type="ORF">FIPPAONL_00410</name>
    <name evidence="4" type="ORF">LJCM1025_06770</name>
</gene>
<dbReference type="GeneID" id="29638970"/>
<dbReference type="Proteomes" id="UP000460112">
    <property type="component" value="Unassembled WGS sequence"/>
</dbReference>
<dbReference type="PANTHER" id="PTHR11839:SF18">
    <property type="entry name" value="NUDIX HYDROLASE DOMAIN-CONTAINING PROTEIN"/>
    <property type="match status" value="1"/>
</dbReference>